<reference evidence="4" key="1">
    <citation type="submission" date="2014-11" db="EMBL/GenBank/DDBJ databases">
        <authorList>
            <person name="Hornung B.V."/>
        </authorList>
    </citation>
    <scope>NUCLEOTIDE SEQUENCE</scope>
    <source>
        <strain evidence="4">INE</strain>
    </source>
</reference>
<sequence length="380" mass="42651">MKAPEPEVEVKLRVVIDGQSLHSSRAGIGSYTYNLVKTYLQFDDVCGVTIIASKACDTAEKLFSQLTTVPAGRSLDKYLPFDALGLSQKFDVYHEPNYIPRPFKKVTVINIFDMSYVLYPQYHPRRRVEMLRFFEHRMRAADRIITASHSAKGEIVDLLKVPASKVAVTPLGVSSGFGRNREDEILFQTLRSRYGLPEYFLLYVGTIEPRKNLERLVEAYGMAKQRLGSSSLGLVLAGGKGWLDGPIYQRVQDLGLMHDVTFTGYVPDQDLPTLYNMAMAFVYPSLYEGFGLPPLEAMACGVPVITSNVSSLPEVVGEAGIMVDPYDVEELSNAIVRVVSSHELRQTLSDKGVRRAAQFTWEECALKTWSVYQECYESRK</sequence>
<dbReference type="PANTHER" id="PTHR46401">
    <property type="entry name" value="GLYCOSYLTRANSFERASE WBBK-RELATED"/>
    <property type="match status" value="1"/>
</dbReference>
<dbReference type="GO" id="GO:0009103">
    <property type="term" value="P:lipopolysaccharide biosynthetic process"/>
    <property type="evidence" value="ECO:0007669"/>
    <property type="project" value="TreeGrafter"/>
</dbReference>
<gene>
    <name evidence="3" type="ORF">DEACI_0193</name>
    <name evidence="4" type="ORF">DEACI_2228</name>
</gene>
<dbReference type="EMBL" id="CDGJ01000065">
    <property type="protein sequence ID" value="CEJ07762.1"/>
    <property type="molecule type" value="Genomic_DNA"/>
</dbReference>
<keyword evidence="1 3" id="KW-0808">Transferase</keyword>
<dbReference type="KEGG" id="aacx:DEACI_0193"/>
<keyword evidence="5" id="KW-1185">Reference proteome</keyword>
<dbReference type="Proteomes" id="UP000836597">
    <property type="component" value="Chromosome"/>
</dbReference>
<dbReference type="InterPro" id="IPR001296">
    <property type="entry name" value="Glyco_trans_1"/>
</dbReference>
<accession>A0A8S0XUM2</accession>
<protein>
    <submittedName>
        <fullName evidence="3">Glycosyl transferase, family 1</fullName>
        <ecNumber evidence="3">2.4.1.-</ecNumber>
    </submittedName>
    <submittedName>
        <fullName evidence="4">Group 1 glycosyl transferase</fullName>
    </submittedName>
</protein>
<dbReference type="CDD" id="cd03809">
    <property type="entry name" value="GT4_MtfB-like"/>
    <property type="match status" value="1"/>
</dbReference>
<evidence type="ECO:0000259" key="2">
    <source>
        <dbReference type="Pfam" id="PF00534"/>
    </source>
</evidence>
<dbReference type="EMBL" id="LR746496">
    <property type="protein sequence ID" value="CAA7599567.1"/>
    <property type="molecule type" value="Genomic_DNA"/>
</dbReference>
<dbReference type="EC" id="2.4.1.-" evidence="3"/>
<dbReference type="Proteomes" id="UP001071230">
    <property type="component" value="Unassembled WGS sequence"/>
</dbReference>
<dbReference type="FunFam" id="3.40.50.2000:FF:000119">
    <property type="entry name" value="Glycosyl transferase group 1"/>
    <property type="match status" value="1"/>
</dbReference>
<name>A0A8S0XUM2_9FIRM</name>
<evidence type="ECO:0000313" key="4">
    <source>
        <dbReference type="EMBL" id="CEJ07762.1"/>
    </source>
</evidence>
<evidence type="ECO:0000313" key="3">
    <source>
        <dbReference type="EMBL" id="CAA7599567.1"/>
    </source>
</evidence>
<evidence type="ECO:0000313" key="5">
    <source>
        <dbReference type="Proteomes" id="UP001071230"/>
    </source>
</evidence>
<proteinExistence type="predicted"/>
<keyword evidence="3" id="KW-0328">Glycosyltransferase</keyword>
<dbReference type="Gene3D" id="3.40.50.2000">
    <property type="entry name" value="Glycogen Phosphorylase B"/>
    <property type="match status" value="2"/>
</dbReference>
<dbReference type="SUPFAM" id="SSF53756">
    <property type="entry name" value="UDP-Glycosyltransferase/glycogen phosphorylase"/>
    <property type="match status" value="1"/>
</dbReference>
<dbReference type="AlphaFoldDB" id="A0A8S0XUM2"/>
<evidence type="ECO:0000256" key="1">
    <source>
        <dbReference type="ARBA" id="ARBA00022679"/>
    </source>
</evidence>
<dbReference type="Pfam" id="PF00534">
    <property type="entry name" value="Glycos_transf_1"/>
    <property type="match status" value="1"/>
</dbReference>
<dbReference type="RefSeq" id="WP_240983355.1">
    <property type="nucleotide sequence ID" value="NZ_LR746496.1"/>
</dbReference>
<reference evidence="3" key="2">
    <citation type="submission" date="2020-01" db="EMBL/GenBank/DDBJ databases">
        <authorList>
            <person name="Hornung B."/>
        </authorList>
    </citation>
    <scope>NUCLEOTIDE SEQUENCE</scope>
    <source>
        <strain evidence="3">PacBioINE</strain>
    </source>
</reference>
<dbReference type="GO" id="GO:0016757">
    <property type="term" value="F:glycosyltransferase activity"/>
    <property type="evidence" value="ECO:0007669"/>
    <property type="project" value="UniProtKB-KW"/>
</dbReference>
<feature type="domain" description="Glycosyl transferase family 1" evidence="2">
    <location>
        <begin position="198"/>
        <end position="352"/>
    </location>
</feature>
<dbReference type="PANTHER" id="PTHR46401:SF2">
    <property type="entry name" value="GLYCOSYLTRANSFERASE WBBK-RELATED"/>
    <property type="match status" value="1"/>
</dbReference>
<organism evidence="3">
    <name type="scientific">Acididesulfobacillus acetoxydans</name>
    <dbReference type="NCBI Taxonomy" id="1561005"/>
    <lineage>
        <taxon>Bacteria</taxon>
        <taxon>Bacillati</taxon>
        <taxon>Bacillota</taxon>
        <taxon>Clostridia</taxon>
        <taxon>Eubacteriales</taxon>
        <taxon>Peptococcaceae</taxon>
        <taxon>Acididesulfobacillus</taxon>
    </lineage>
</organism>